<feature type="region of interest" description="Disordered" evidence="1">
    <location>
        <begin position="143"/>
        <end position="177"/>
    </location>
</feature>
<keyword evidence="2" id="KW-0472">Membrane</keyword>
<evidence type="ECO:0000256" key="2">
    <source>
        <dbReference type="SAM" id="Phobius"/>
    </source>
</evidence>
<dbReference type="InterPro" id="IPR014245">
    <property type="entry name" value="Spore_III_AF"/>
</dbReference>
<dbReference type="Proteomes" id="UP000216207">
    <property type="component" value="Unassembled WGS sequence"/>
</dbReference>
<protein>
    <submittedName>
        <fullName evidence="3">Stage III sporulation protein AF</fullName>
    </submittedName>
</protein>
<feature type="transmembrane region" description="Helical" evidence="2">
    <location>
        <begin position="36"/>
        <end position="54"/>
    </location>
</feature>
<feature type="compositionally biased region" description="Polar residues" evidence="1">
    <location>
        <begin position="164"/>
        <end position="175"/>
    </location>
</feature>
<keyword evidence="2" id="KW-1133">Transmembrane helix</keyword>
<dbReference type="AlphaFoldDB" id="A0A268P3W1"/>
<dbReference type="EMBL" id="NPCC01000005">
    <property type="protein sequence ID" value="PAE90368.1"/>
    <property type="molecule type" value="Genomic_DNA"/>
</dbReference>
<name>A0A268P3W1_SHOCL</name>
<dbReference type="NCBIfam" id="TIGR02896">
    <property type="entry name" value="spore_III_AF"/>
    <property type="match status" value="1"/>
</dbReference>
<reference evidence="3 4" key="1">
    <citation type="submission" date="2017-07" db="EMBL/GenBank/DDBJ databases">
        <title>Isolation and whole genome analysis of endospore-forming bacteria from heroin.</title>
        <authorList>
            <person name="Kalinowski J."/>
            <person name="Ahrens B."/>
            <person name="Al-Dilaimi A."/>
            <person name="Winkler A."/>
            <person name="Wibberg D."/>
            <person name="Schleenbecker U."/>
            <person name="Ruckert C."/>
            <person name="Wolfel R."/>
            <person name="Grass G."/>
        </authorList>
    </citation>
    <scope>NUCLEOTIDE SEQUENCE [LARGE SCALE GENOMIC DNA]</scope>
    <source>
        <strain evidence="3 4">7539</strain>
    </source>
</reference>
<evidence type="ECO:0000313" key="4">
    <source>
        <dbReference type="Proteomes" id="UP000216207"/>
    </source>
</evidence>
<sequence>MEFINGWVTSIVLLILLAVVLELLLPNTALKNYVKLVVSLMLLVMMLQPVLSLFHQDPEKWLYSLVEQASQQEKAIDIEEKINSQKKEIDQFFDAYTSEQVAVQLKDQVEEELASRHQMFITHIAVAETAEEPGVAIEVHVGSSEKPESSLGAGKPIEPVSIEIDTTNGRSQQKSVENKDELALFLADEWGVPESAITLVREGGVGE</sequence>
<gene>
    <name evidence="3" type="primary">spoIIIAF</name>
    <name evidence="3" type="ORF">CHH72_05155</name>
</gene>
<feature type="transmembrane region" description="Helical" evidence="2">
    <location>
        <begin position="6"/>
        <end position="24"/>
    </location>
</feature>
<dbReference type="Pfam" id="PF09581">
    <property type="entry name" value="Spore_III_AF"/>
    <property type="match status" value="1"/>
</dbReference>
<evidence type="ECO:0000256" key="1">
    <source>
        <dbReference type="SAM" id="MobiDB-lite"/>
    </source>
</evidence>
<proteinExistence type="predicted"/>
<evidence type="ECO:0000313" key="3">
    <source>
        <dbReference type="EMBL" id="PAE90368.1"/>
    </source>
</evidence>
<accession>A0A268P3W1</accession>
<comment type="caution">
    <text evidence="3">The sequence shown here is derived from an EMBL/GenBank/DDBJ whole genome shotgun (WGS) entry which is preliminary data.</text>
</comment>
<keyword evidence="2" id="KW-0812">Transmembrane</keyword>
<organism evidence="3 4">
    <name type="scientific">Shouchella clausii</name>
    <name type="common">Alkalihalobacillus clausii</name>
    <dbReference type="NCBI Taxonomy" id="79880"/>
    <lineage>
        <taxon>Bacteria</taxon>
        <taxon>Bacillati</taxon>
        <taxon>Bacillota</taxon>
        <taxon>Bacilli</taxon>
        <taxon>Bacillales</taxon>
        <taxon>Bacillaceae</taxon>
        <taxon>Shouchella</taxon>
    </lineage>
</organism>